<evidence type="ECO:0000313" key="1">
    <source>
        <dbReference type="EMBL" id="SFB24610.1"/>
    </source>
</evidence>
<dbReference type="AlphaFoldDB" id="A0A1I0ZJA3"/>
<accession>A0A1I0ZJA3</accession>
<evidence type="ECO:0000313" key="2">
    <source>
        <dbReference type="Proteomes" id="UP000198790"/>
    </source>
</evidence>
<name>A0A1I0ZJA3_9BACT</name>
<sequence length="94" mass="10871">MDSIIVNPKNGKELKFVAELLEKLGVSNEIFSFNKKEDLEILLDAFEAQQKKYDDEVPEEYYQVLDGRRAEYLKGNSKSSSWEEVKARVIGKIK</sequence>
<dbReference type="STRING" id="237018.SAMN04489723_10658"/>
<gene>
    <name evidence="1" type="ORF">SAMN04489723_10658</name>
</gene>
<dbReference type="Proteomes" id="UP000198790">
    <property type="component" value="Unassembled WGS sequence"/>
</dbReference>
<organism evidence="1 2">
    <name type="scientific">Algoriphagus aquimarinus</name>
    <dbReference type="NCBI Taxonomy" id="237018"/>
    <lineage>
        <taxon>Bacteria</taxon>
        <taxon>Pseudomonadati</taxon>
        <taxon>Bacteroidota</taxon>
        <taxon>Cytophagia</taxon>
        <taxon>Cytophagales</taxon>
        <taxon>Cyclobacteriaceae</taxon>
        <taxon>Algoriphagus</taxon>
    </lineage>
</organism>
<dbReference type="EMBL" id="FOKK01000006">
    <property type="protein sequence ID" value="SFB24610.1"/>
    <property type="molecule type" value="Genomic_DNA"/>
</dbReference>
<protein>
    <submittedName>
        <fullName evidence="1">Putative addiction module component</fullName>
    </submittedName>
</protein>
<reference evidence="1 2" key="1">
    <citation type="submission" date="2016-10" db="EMBL/GenBank/DDBJ databases">
        <authorList>
            <person name="de Groot N.N."/>
        </authorList>
    </citation>
    <scope>NUCLEOTIDE SEQUENCE [LARGE SCALE GENOMIC DNA]</scope>
    <source>
        <strain evidence="1 2">DSM 23399</strain>
    </source>
</reference>
<proteinExistence type="predicted"/>
<keyword evidence="2" id="KW-1185">Reference proteome</keyword>